<dbReference type="Gene3D" id="1.20.144.10">
    <property type="entry name" value="Phosphatidic acid phosphatase type 2/haloperoxidase"/>
    <property type="match status" value="2"/>
</dbReference>
<dbReference type="AlphaFoldDB" id="A0A9X5FBX0"/>
<keyword evidence="2" id="KW-1003">Cell membrane</keyword>
<dbReference type="CDD" id="cd03392">
    <property type="entry name" value="PAP2_like_2"/>
    <property type="match status" value="1"/>
</dbReference>
<feature type="domain" description="Phosphatidic acid phosphatase type 2/haloperoxidase" evidence="8">
    <location>
        <begin position="107"/>
        <end position="222"/>
    </location>
</feature>
<keyword evidence="4" id="KW-0378">Hydrolase</keyword>
<keyword evidence="3 7" id="KW-0812">Transmembrane</keyword>
<accession>A0A9X5FBX0</accession>
<evidence type="ECO:0000256" key="2">
    <source>
        <dbReference type="ARBA" id="ARBA00022475"/>
    </source>
</evidence>
<evidence type="ECO:0000256" key="5">
    <source>
        <dbReference type="ARBA" id="ARBA00022989"/>
    </source>
</evidence>
<comment type="caution">
    <text evidence="9">The sequence shown here is derived from an EMBL/GenBank/DDBJ whole genome shotgun (WGS) entry which is preliminary data.</text>
</comment>
<feature type="transmembrane region" description="Helical" evidence="7">
    <location>
        <begin position="80"/>
        <end position="100"/>
    </location>
</feature>
<dbReference type="Pfam" id="PF01569">
    <property type="entry name" value="PAP2"/>
    <property type="match status" value="1"/>
</dbReference>
<keyword evidence="10" id="KW-1185">Reference proteome</keyword>
<dbReference type="PANTHER" id="PTHR14969">
    <property type="entry name" value="SPHINGOSINE-1-PHOSPHATE PHOSPHOHYDROLASE"/>
    <property type="match status" value="1"/>
</dbReference>
<evidence type="ECO:0000259" key="8">
    <source>
        <dbReference type="SMART" id="SM00014"/>
    </source>
</evidence>
<name>A0A9X5FBX0_9MICO</name>
<dbReference type="InterPro" id="IPR036938">
    <property type="entry name" value="PAP2/HPO_sf"/>
</dbReference>
<proteinExistence type="predicted"/>
<keyword evidence="6 7" id="KW-0472">Membrane</keyword>
<evidence type="ECO:0000256" key="3">
    <source>
        <dbReference type="ARBA" id="ARBA00022692"/>
    </source>
</evidence>
<feature type="transmembrane region" description="Helical" evidence="7">
    <location>
        <begin position="107"/>
        <end position="128"/>
    </location>
</feature>
<dbReference type="Proteomes" id="UP000774283">
    <property type="component" value="Unassembled WGS sequence"/>
</dbReference>
<dbReference type="PANTHER" id="PTHR14969:SF62">
    <property type="entry name" value="DECAPRENYLPHOSPHORYL-5-PHOSPHORIBOSE PHOSPHATASE RV3807C-RELATED"/>
    <property type="match status" value="1"/>
</dbReference>
<dbReference type="RefSeq" id="WP_168446004.1">
    <property type="nucleotide sequence ID" value="NZ_JAAXOW010000001.1"/>
</dbReference>
<dbReference type="EMBL" id="JAAXOW010000001">
    <property type="protein sequence ID" value="NKX91897.1"/>
    <property type="molecule type" value="Genomic_DNA"/>
</dbReference>
<dbReference type="GO" id="GO:0016787">
    <property type="term" value="F:hydrolase activity"/>
    <property type="evidence" value="ECO:0007669"/>
    <property type="project" value="UniProtKB-KW"/>
</dbReference>
<evidence type="ECO:0000256" key="6">
    <source>
        <dbReference type="ARBA" id="ARBA00023136"/>
    </source>
</evidence>
<feature type="transmembrane region" description="Helical" evidence="7">
    <location>
        <begin position="20"/>
        <end position="42"/>
    </location>
</feature>
<keyword evidence="5 7" id="KW-1133">Transmembrane helix</keyword>
<evidence type="ECO:0000256" key="4">
    <source>
        <dbReference type="ARBA" id="ARBA00022801"/>
    </source>
</evidence>
<feature type="transmembrane region" description="Helical" evidence="7">
    <location>
        <begin position="207"/>
        <end position="224"/>
    </location>
</feature>
<sequence length="238" mass="25419">MPEAPSTQVARPSARSRRELWLALLPGALLVGLGIGLFAGVLDAVNEQEDVWRVDEPVLEWLAAHRVGWLTSLATGVTNTFGPTILPVLVAVACGVWWLVTRRWRDPALLVAAMLLAVAVSTAIKALVGRPRPPEASMSVPGVETSASFPSGHTIGAATLVLVLAYLVARSRRTWRATVVWAVVSVVVIVVVAATRLYLGYHFVTDVLAGACLAVAVLGVVVCVDRWQAQDRPPAARR</sequence>
<protein>
    <submittedName>
        <fullName evidence="9">Phosphatase PAP2 family protein</fullName>
    </submittedName>
</protein>
<evidence type="ECO:0000256" key="7">
    <source>
        <dbReference type="SAM" id="Phobius"/>
    </source>
</evidence>
<dbReference type="SUPFAM" id="SSF48317">
    <property type="entry name" value="Acid phosphatase/Vanadium-dependent haloperoxidase"/>
    <property type="match status" value="1"/>
</dbReference>
<evidence type="ECO:0000313" key="9">
    <source>
        <dbReference type="EMBL" id="NKX91897.1"/>
    </source>
</evidence>
<organism evidence="9 10">
    <name type="scientific">Sanguibacter hominis ATCC BAA-789</name>
    <dbReference type="NCBI Taxonomy" id="1312740"/>
    <lineage>
        <taxon>Bacteria</taxon>
        <taxon>Bacillati</taxon>
        <taxon>Actinomycetota</taxon>
        <taxon>Actinomycetes</taxon>
        <taxon>Micrococcales</taxon>
        <taxon>Sanguibacteraceae</taxon>
        <taxon>Sanguibacter</taxon>
    </lineage>
</organism>
<feature type="transmembrane region" description="Helical" evidence="7">
    <location>
        <begin position="148"/>
        <end position="167"/>
    </location>
</feature>
<feature type="transmembrane region" description="Helical" evidence="7">
    <location>
        <begin position="179"/>
        <end position="201"/>
    </location>
</feature>
<comment type="subcellular location">
    <subcellularLocation>
        <location evidence="1">Cell membrane</location>
        <topology evidence="1">Multi-pass membrane protein</topology>
    </subcellularLocation>
</comment>
<evidence type="ECO:0000313" key="10">
    <source>
        <dbReference type="Proteomes" id="UP000774283"/>
    </source>
</evidence>
<dbReference type="InterPro" id="IPR000326">
    <property type="entry name" value="PAP2/HPO"/>
</dbReference>
<gene>
    <name evidence="9" type="ORF">HF995_01180</name>
</gene>
<reference evidence="9 10" key="1">
    <citation type="submission" date="2020-04" db="EMBL/GenBank/DDBJ databases">
        <title>MicrobeNet Type strains.</title>
        <authorList>
            <person name="Nicholson A.C."/>
        </authorList>
    </citation>
    <scope>NUCLEOTIDE SEQUENCE [LARGE SCALE GENOMIC DNA]</scope>
    <source>
        <strain evidence="9 10">ATCC BAA-789</strain>
    </source>
</reference>
<evidence type="ECO:0000256" key="1">
    <source>
        <dbReference type="ARBA" id="ARBA00004651"/>
    </source>
</evidence>
<dbReference type="SMART" id="SM00014">
    <property type="entry name" value="acidPPc"/>
    <property type="match status" value="1"/>
</dbReference>
<dbReference type="GO" id="GO:0005886">
    <property type="term" value="C:plasma membrane"/>
    <property type="evidence" value="ECO:0007669"/>
    <property type="project" value="UniProtKB-SubCell"/>
</dbReference>